<dbReference type="Proteomes" id="UP000269669">
    <property type="component" value="Unassembled WGS sequence"/>
</dbReference>
<feature type="compositionally biased region" description="Basic and acidic residues" evidence="1">
    <location>
        <begin position="1"/>
        <end position="11"/>
    </location>
</feature>
<keyword evidence="3" id="KW-1185">Reference proteome</keyword>
<evidence type="ECO:0000313" key="3">
    <source>
        <dbReference type="Proteomes" id="UP000269669"/>
    </source>
</evidence>
<feature type="region of interest" description="Disordered" evidence="1">
    <location>
        <begin position="1"/>
        <end position="30"/>
    </location>
</feature>
<proteinExistence type="predicted"/>
<evidence type="ECO:0000256" key="1">
    <source>
        <dbReference type="SAM" id="MobiDB-lite"/>
    </source>
</evidence>
<comment type="caution">
    <text evidence="2">The sequence shown here is derived from an EMBL/GenBank/DDBJ whole genome shotgun (WGS) entry which is preliminary data.</text>
</comment>
<reference evidence="2 3" key="1">
    <citation type="submission" date="2018-12" db="EMBL/GenBank/DDBJ databases">
        <title>Sequencing of bacterial isolates from soil warming experiment in Harvard Forest, Massachusetts, USA.</title>
        <authorList>
            <person name="Deangelis K."/>
        </authorList>
    </citation>
    <scope>NUCLEOTIDE SEQUENCE [LARGE SCALE GENOMIC DNA]</scope>
    <source>
        <strain evidence="2 3">EB153</strain>
    </source>
</reference>
<name>A0A3R9QDK8_9BACT</name>
<gene>
    <name evidence="2" type="ORF">EDE15_4376</name>
</gene>
<protein>
    <submittedName>
        <fullName evidence="2">Uncharacterized protein</fullName>
    </submittedName>
</protein>
<accession>A0A3R9QDK8</accession>
<sequence>MNSAEEREEPRPPLSRPVESGRDVSFSRPDSHRIAELELENLRLHRLVAELLLKNQQLRKVD</sequence>
<organism evidence="2 3">
    <name type="scientific">Edaphobacter aggregans</name>
    <dbReference type="NCBI Taxonomy" id="570835"/>
    <lineage>
        <taxon>Bacteria</taxon>
        <taxon>Pseudomonadati</taxon>
        <taxon>Acidobacteriota</taxon>
        <taxon>Terriglobia</taxon>
        <taxon>Terriglobales</taxon>
        <taxon>Acidobacteriaceae</taxon>
        <taxon>Edaphobacter</taxon>
    </lineage>
</organism>
<dbReference type="EMBL" id="RSDW01000001">
    <property type="protein sequence ID" value="RSL18774.1"/>
    <property type="molecule type" value="Genomic_DNA"/>
</dbReference>
<dbReference type="AlphaFoldDB" id="A0A3R9QDK8"/>
<evidence type="ECO:0000313" key="2">
    <source>
        <dbReference type="EMBL" id="RSL18774.1"/>
    </source>
</evidence>